<gene>
    <name evidence="3" type="ORF">QB898_02275</name>
</gene>
<proteinExistence type="predicted"/>
<reference evidence="3 4" key="1">
    <citation type="submission" date="2023-04" db="EMBL/GenBank/DDBJ databases">
        <title>Ottowia paracancer sp. nov., isolated from human stomach.</title>
        <authorList>
            <person name="Song Y."/>
        </authorList>
    </citation>
    <scope>NUCLEOTIDE SEQUENCE [LARGE SCALE GENOMIC DNA]</scope>
    <source>
        <strain evidence="3 4">10c7w1</strain>
    </source>
</reference>
<dbReference type="InterPro" id="IPR050923">
    <property type="entry name" value="Cell_Proc_Reg/RNA_Proc"/>
</dbReference>
<evidence type="ECO:0000259" key="2">
    <source>
        <dbReference type="PROSITE" id="PS50006"/>
    </source>
</evidence>
<name>A0AAW6RIR8_9BURK</name>
<feature type="compositionally biased region" description="Low complexity" evidence="1">
    <location>
        <begin position="112"/>
        <end position="131"/>
    </location>
</feature>
<accession>A0AAW6RIR8</accession>
<protein>
    <submittedName>
        <fullName evidence="3">FHA domain-containing protein</fullName>
    </submittedName>
</protein>
<dbReference type="InterPro" id="IPR008984">
    <property type="entry name" value="SMAD_FHA_dom_sf"/>
</dbReference>
<dbReference type="Proteomes" id="UP001237156">
    <property type="component" value="Unassembled WGS sequence"/>
</dbReference>
<feature type="region of interest" description="Disordered" evidence="1">
    <location>
        <begin position="94"/>
        <end position="131"/>
    </location>
</feature>
<sequence>MPKLVISVDGVVVKEAQLTKDRTTLGRRPYNDIVIDHLAVSGEHAVILMQNGDVILQDCHSTNGTYVNGARITSQKLADRDRIEVGRYKIDYHATGSARATPSMPQTPPAKPASSPAAPAPAQQAAGAASAFAATGFQDSRPAAPKKAGPRVRVLNGSATGRELLLIKEVTTIGKPGVSVASITRKPQGFELALMEGAYVPTVNGVALDDGPIMLRNHDRIELAGIRMEFIDG</sequence>
<dbReference type="PROSITE" id="PS50006">
    <property type="entry name" value="FHA_DOMAIN"/>
    <property type="match status" value="1"/>
</dbReference>
<dbReference type="InterPro" id="IPR000253">
    <property type="entry name" value="FHA_dom"/>
</dbReference>
<feature type="domain" description="FHA" evidence="2">
    <location>
        <begin position="23"/>
        <end position="72"/>
    </location>
</feature>
<dbReference type="SMART" id="SM00240">
    <property type="entry name" value="FHA"/>
    <property type="match status" value="1"/>
</dbReference>
<evidence type="ECO:0000313" key="3">
    <source>
        <dbReference type="EMBL" id="MDG9698557.1"/>
    </source>
</evidence>
<dbReference type="AlphaFoldDB" id="A0AAW6RIR8"/>
<dbReference type="Pfam" id="PF00498">
    <property type="entry name" value="FHA"/>
    <property type="match status" value="1"/>
</dbReference>
<dbReference type="PANTHER" id="PTHR23308">
    <property type="entry name" value="NUCLEAR INHIBITOR OF PROTEIN PHOSPHATASE-1"/>
    <property type="match status" value="1"/>
</dbReference>
<comment type="caution">
    <text evidence="3">The sequence shown here is derived from an EMBL/GenBank/DDBJ whole genome shotgun (WGS) entry which is preliminary data.</text>
</comment>
<dbReference type="EMBL" id="JARVII010000002">
    <property type="protein sequence ID" value="MDG9698557.1"/>
    <property type="molecule type" value="Genomic_DNA"/>
</dbReference>
<dbReference type="Gene3D" id="2.60.200.20">
    <property type="match status" value="1"/>
</dbReference>
<dbReference type="SUPFAM" id="SSF49879">
    <property type="entry name" value="SMAD/FHA domain"/>
    <property type="match status" value="2"/>
</dbReference>
<evidence type="ECO:0000313" key="4">
    <source>
        <dbReference type="Proteomes" id="UP001237156"/>
    </source>
</evidence>
<keyword evidence="4" id="KW-1185">Reference proteome</keyword>
<organism evidence="3 4">
    <name type="scientific">Ottowia cancrivicina</name>
    <dbReference type="NCBI Taxonomy" id="3040346"/>
    <lineage>
        <taxon>Bacteria</taxon>
        <taxon>Pseudomonadati</taxon>
        <taxon>Pseudomonadota</taxon>
        <taxon>Betaproteobacteria</taxon>
        <taxon>Burkholderiales</taxon>
        <taxon>Comamonadaceae</taxon>
        <taxon>Ottowia</taxon>
    </lineage>
</organism>
<evidence type="ECO:0000256" key="1">
    <source>
        <dbReference type="SAM" id="MobiDB-lite"/>
    </source>
</evidence>
<dbReference type="RefSeq" id="WP_279523621.1">
    <property type="nucleotide sequence ID" value="NZ_JARVII010000002.1"/>
</dbReference>
<dbReference type="CDD" id="cd00060">
    <property type="entry name" value="FHA"/>
    <property type="match status" value="1"/>
</dbReference>